<keyword evidence="2" id="KW-1185">Reference proteome</keyword>
<comment type="caution">
    <text evidence="1">The sequence shown here is derived from an EMBL/GenBank/DDBJ whole genome shotgun (WGS) entry which is preliminary data.</text>
</comment>
<accession>A0AAN9RQW8</accession>
<evidence type="ECO:0000313" key="2">
    <source>
        <dbReference type="Proteomes" id="UP001386955"/>
    </source>
</evidence>
<evidence type="ECO:0000313" key="1">
    <source>
        <dbReference type="EMBL" id="KAK7381197.1"/>
    </source>
</evidence>
<dbReference type="Proteomes" id="UP001386955">
    <property type="component" value="Unassembled WGS sequence"/>
</dbReference>
<gene>
    <name evidence="1" type="ORF">VNO78_33727</name>
</gene>
<dbReference type="AlphaFoldDB" id="A0AAN9RQW8"/>
<proteinExistence type="predicted"/>
<dbReference type="EMBL" id="JAYMYS010000009">
    <property type="protein sequence ID" value="KAK7381197.1"/>
    <property type="molecule type" value="Genomic_DNA"/>
</dbReference>
<name>A0AAN9RQW8_PSOTE</name>
<organism evidence="1 2">
    <name type="scientific">Psophocarpus tetragonolobus</name>
    <name type="common">Winged bean</name>
    <name type="synonym">Dolichos tetragonolobus</name>
    <dbReference type="NCBI Taxonomy" id="3891"/>
    <lineage>
        <taxon>Eukaryota</taxon>
        <taxon>Viridiplantae</taxon>
        <taxon>Streptophyta</taxon>
        <taxon>Embryophyta</taxon>
        <taxon>Tracheophyta</taxon>
        <taxon>Spermatophyta</taxon>
        <taxon>Magnoliopsida</taxon>
        <taxon>eudicotyledons</taxon>
        <taxon>Gunneridae</taxon>
        <taxon>Pentapetalae</taxon>
        <taxon>rosids</taxon>
        <taxon>fabids</taxon>
        <taxon>Fabales</taxon>
        <taxon>Fabaceae</taxon>
        <taxon>Papilionoideae</taxon>
        <taxon>50 kb inversion clade</taxon>
        <taxon>NPAAA clade</taxon>
        <taxon>indigoferoid/millettioid clade</taxon>
        <taxon>Phaseoleae</taxon>
        <taxon>Psophocarpus</taxon>
    </lineage>
</organism>
<reference evidence="1 2" key="1">
    <citation type="submission" date="2024-01" db="EMBL/GenBank/DDBJ databases">
        <title>The genomes of 5 underutilized Papilionoideae crops provide insights into root nodulation and disease resistanc.</title>
        <authorList>
            <person name="Jiang F."/>
        </authorList>
    </citation>
    <scope>NUCLEOTIDE SEQUENCE [LARGE SCALE GENOMIC DNA]</scope>
    <source>
        <strain evidence="1">DUOXIRENSHENG_FW03</strain>
        <tissue evidence="1">Leaves</tissue>
    </source>
</reference>
<sequence length="87" mass="9519">MLFPFGYLGYLVLNDQLLIFPISFALPSLPCLVLCLCEPRALSPRGSNEGYKISLELLVMIRIPSGACFTNGQSLLADDPCLQLVSK</sequence>
<protein>
    <submittedName>
        <fullName evidence="1">Uncharacterized protein</fullName>
    </submittedName>
</protein>